<evidence type="ECO:0000259" key="7">
    <source>
        <dbReference type="PROSITE" id="PS50893"/>
    </source>
</evidence>
<keyword evidence="2" id="KW-0813">Transport</keyword>
<evidence type="ECO:0000256" key="2">
    <source>
        <dbReference type="ARBA" id="ARBA00022448"/>
    </source>
</evidence>
<dbReference type="InterPro" id="IPR003439">
    <property type="entry name" value="ABC_transporter-like_ATP-bd"/>
</dbReference>
<accession>A0ABU5LF97</accession>
<dbReference type="NCBIfam" id="NF002981">
    <property type="entry name" value="PRK03695.1"/>
    <property type="match status" value="1"/>
</dbReference>
<feature type="domain" description="ABC transporter" evidence="7">
    <location>
        <begin position="1"/>
        <end position="224"/>
    </location>
</feature>
<dbReference type="PANTHER" id="PTHR42794">
    <property type="entry name" value="HEMIN IMPORT ATP-BINDING PROTEIN HMUV"/>
    <property type="match status" value="1"/>
</dbReference>
<dbReference type="GO" id="GO:0005524">
    <property type="term" value="F:ATP binding"/>
    <property type="evidence" value="ECO:0007669"/>
    <property type="project" value="UniProtKB-KW"/>
</dbReference>
<reference evidence="9" key="1">
    <citation type="submission" date="2023-07" db="EMBL/GenBank/DDBJ databases">
        <title>Structural and functional analysis of rice phyllospheric bacteria for their antimicrobial properties and defense elicitation against blast disease.</title>
        <authorList>
            <person name="Sahu K.P."/>
            <person name="Asharani P."/>
            <person name="Kumar M."/>
            <person name="Reddy B."/>
            <person name="Kumar A."/>
        </authorList>
    </citation>
    <scope>NUCLEOTIDE SEQUENCE [LARGE SCALE GENOMIC DNA]</scope>
    <source>
        <strain evidence="9">OsEp_Plm_30P10</strain>
    </source>
</reference>
<dbReference type="Pfam" id="PF00005">
    <property type="entry name" value="ABC_tran"/>
    <property type="match status" value="1"/>
</dbReference>
<evidence type="ECO:0000256" key="6">
    <source>
        <dbReference type="ARBA" id="ARBA00037066"/>
    </source>
</evidence>
<dbReference type="InterPro" id="IPR017871">
    <property type="entry name" value="ABC_transporter-like_CS"/>
</dbReference>
<keyword evidence="3" id="KW-0547">Nucleotide-binding</keyword>
<comment type="caution">
    <text evidence="8">The sequence shown here is derived from an EMBL/GenBank/DDBJ whole genome shotgun (WGS) entry which is preliminary data.</text>
</comment>
<evidence type="ECO:0000256" key="4">
    <source>
        <dbReference type="ARBA" id="ARBA00022840"/>
    </source>
</evidence>
<dbReference type="SMART" id="SM00382">
    <property type="entry name" value="AAA"/>
    <property type="match status" value="1"/>
</dbReference>
<dbReference type="CDD" id="cd03214">
    <property type="entry name" value="ABC_Iron-Siderophores_B12_Hemin"/>
    <property type="match status" value="1"/>
</dbReference>
<gene>
    <name evidence="8" type="primary">btuD</name>
    <name evidence="8" type="ORF">N4G40_10095</name>
</gene>
<protein>
    <submittedName>
        <fullName evidence="8">Vitamin B12 ABC transporter ATP-binding protein BtuD</fullName>
    </submittedName>
</protein>
<dbReference type="PROSITE" id="PS50893">
    <property type="entry name" value="ABC_TRANSPORTER_2"/>
    <property type="match status" value="1"/>
</dbReference>
<evidence type="ECO:0000256" key="3">
    <source>
        <dbReference type="ARBA" id="ARBA00022741"/>
    </source>
</evidence>
<evidence type="ECO:0000313" key="8">
    <source>
        <dbReference type="EMBL" id="MDZ7278619.1"/>
    </source>
</evidence>
<dbReference type="InterPro" id="IPR027417">
    <property type="entry name" value="P-loop_NTPase"/>
</dbReference>
<dbReference type="Proteomes" id="UP001288620">
    <property type="component" value="Unassembled WGS sequence"/>
</dbReference>
<evidence type="ECO:0000313" key="9">
    <source>
        <dbReference type="Proteomes" id="UP001288620"/>
    </source>
</evidence>
<dbReference type="PROSITE" id="PS00211">
    <property type="entry name" value="ABC_TRANSPORTER_1"/>
    <property type="match status" value="1"/>
</dbReference>
<dbReference type="PANTHER" id="PTHR42794:SF1">
    <property type="entry name" value="HEMIN IMPORT ATP-BINDING PROTEIN HMUV"/>
    <property type="match status" value="1"/>
</dbReference>
<comment type="similarity">
    <text evidence="1">Belongs to the ABC transporter superfamily. Drug exporter-2 (TC 3.A.1.117) family.</text>
</comment>
<evidence type="ECO:0000256" key="1">
    <source>
        <dbReference type="ARBA" id="ARBA00006526"/>
    </source>
</evidence>
<dbReference type="InterPro" id="IPR003593">
    <property type="entry name" value="AAA+_ATPase"/>
</dbReference>
<keyword evidence="9" id="KW-1185">Reference proteome</keyword>
<dbReference type="EMBL" id="JAOBTT010000001">
    <property type="protein sequence ID" value="MDZ7278619.1"/>
    <property type="molecule type" value="Genomic_DNA"/>
</dbReference>
<sequence length="239" mass="25537">MQPRLGPLTVSARAGECVHVVGPNGAGKSTLLSVLAGLQPTAGRVMLDGEPLSTLGGQALARHRAWLPQQQPVPGTLPVWHYLRMHLVAGSTQVDAVLHGLAEQLGLDDKLTRKLTQLSGGEWQRVRLAAVTLQIHPDINPLGRVLILDEPMSALDVAQQGNVDNVVRSLCQSGIAVIASSHDLNHTLRHADRVWLLQHGKLVAEGSAAQVLNADALAAVYQTRMGRVDTPQGPILYPL</sequence>
<dbReference type="Gene3D" id="3.40.50.300">
    <property type="entry name" value="P-loop containing nucleotide triphosphate hydrolases"/>
    <property type="match status" value="1"/>
</dbReference>
<organism evidence="8 9">
    <name type="scientific">Pantoea eucrina</name>
    <dbReference type="NCBI Taxonomy" id="472693"/>
    <lineage>
        <taxon>Bacteria</taxon>
        <taxon>Pseudomonadati</taxon>
        <taxon>Pseudomonadota</taxon>
        <taxon>Gammaproteobacteria</taxon>
        <taxon>Enterobacterales</taxon>
        <taxon>Erwiniaceae</taxon>
        <taxon>Pantoea</taxon>
    </lineage>
</organism>
<proteinExistence type="inferred from homology"/>
<comment type="function">
    <text evidence="6">Part of the ABC transporter complex HmuTUV involved in hemin import. Responsible for energy coupling to the transport system.</text>
</comment>
<keyword evidence="5" id="KW-1278">Translocase</keyword>
<name>A0ABU5LF97_9GAMM</name>
<evidence type="ECO:0000256" key="5">
    <source>
        <dbReference type="ARBA" id="ARBA00022967"/>
    </source>
</evidence>
<dbReference type="SUPFAM" id="SSF52540">
    <property type="entry name" value="P-loop containing nucleoside triphosphate hydrolases"/>
    <property type="match status" value="1"/>
</dbReference>
<keyword evidence="4 8" id="KW-0067">ATP-binding</keyword>